<dbReference type="Proteomes" id="UP000799118">
    <property type="component" value="Unassembled WGS sequence"/>
</dbReference>
<evidence type="ECO:0000313" key="3">
    <source>
        <dbReference type="Proteomes" id="UP000799118"/>
    </source>
</evidence>
<feature type="region of interest" description="Disordered" evidence="1">
    <location>
        <begin position="94"/>
        <end position="135"/>
    </location>
</feature>
<evidence type="ECO:0000256" key="1">
    <source>
        <dbReference type="SAM" id="MobiDB-lite"/>
    </source>
</evidence>
<dbReference type="AlphaFoldDB" id="A0A6A4I8G0"/>
<dbReference type="EMBL" id="ML769399">
    <property type="protein sequence ID" value="KAE9406841.1"/>
    <property type="molecule type" value="Genomic_DNA"/>
</dbReference>
<reference evidence="2" key="1">
    <citation type="journal article" date="2019" name="Environ. Microbiol.">
        <title>Fungal ecological strategies reflected in gene transcription - a case study of two litter decomposers.</title>
        <authorList>
            <person name="Barbi F."/>
            <person name="Kohler A."/>
            <person name="Barry K."/>
            <person name="Baskaran P."/>
            <person name="Daum C."/>
            <person name="Fauchery L."/>
            <person name="Ihrmark K."/>
            <person name="Kuo A."/>
            <person name="LaButti K."/>
            <person name="Lipzen A."/>
            <person name="Morin E."/>
            <person name="Grigoriev I.V."/>
            <person name="Henrissat B."/>
            <person name="Lindahl B."/>
            <person name="Martin F."/>
        </authorList>
    </citation>
    <scope>NUCLEOTIDE SEQUENCE</scope>
    <source>
        <strain evidence="2">JB14</strain>
    </source>
</reference>
<proteinExistence type="predicted"/>
<organism evidence="2 3">
    <name type="scientific">Gymnopus androsaceus JB14</name>
    <dbReference type="NCBI Taxonomy" id="1447944"/>
    <lineage>
        <taxon>Eukaryota</taxon>
        <taxon>Fungi</taxon>
        <taxon>Dikarya</taxon>
        <taxon>Basidiomycota</taxon>
        <taxon>Agaricomycotina</taxon>
        <taxon>Agaricomycetes</taxon>
        <taxon>Agaricomycetidae</taxon>
        <taxon>Agaricales</taxon>
        <taxon>Marasmiineae</taxon>
        <taxon>Omphalotaceae</taxon>
        <taxon>Gymnopus</taxon>
    </lineage>
</organism>
<keyword evidence="3" id="KW-1185">Reference proteome</keyword>
<gene>
    <name evidence="2" type="ORF">BT96DRAFT_1014543</name>
</gene>
<evidence type="ECO:0000313" key="2">
    <source>
        <dbReference type="EMBL" id="KAE9406841.1"/>
    </source>
</evidence>
<accession>A0A6A4I8G0</accession>
<protein>
    <submittedName>
        <fullName evidence="2">Uncharacterized protein</fullName>
    </submittedName>
</protein>
<name>A0A6A4I8G0_9AGAR</name>
<feature type="compositionally biased region" description="Polar residues" evidence="1">
    <location>
        <begin position="105"/>
        <end position="123"/>
    </location>
</feature>
<sequence>MPIASTSTLQHSLLKSPQIQFAICPRHFIQNILPFEDIPQTVPPSSAALTSTVKAIRRLQDGTILFAAEYLKTHEVTTAEFTAIWKDVPKTMKDTQARKLKKNANKTTGNPANGTGSRDNSVSGGAGAMGDSREW</sequence>